<feature type="compositionally biased region" description="Basic residues" evidence="1">
    <location>
        <begin position="106"/>
        <end position="124"/>
    </location>
</feature>
<protein>
    <submittedName>
        <fullName evidence="2">Jg24615 protein</fullName>
    </submittedName>
</protein>
<evidence type="ECO:0000313" key="3">
    <source>
        <dbReference type="Proteomes" id="UP000838756"/>
    </source>
</evidence>
<keyword evidence="3" id="KW-1185">Reference proteome</keyword>
<feature type="region of interest" description="Disordered" evidence="1">
    <location>
        <begin position="106"/>
        <end position="130"/>
    </location>
</feature>
<name>A0A8S4SQZ8_9NEOP</name>
<dbReference type="Proteomes" id="UP000838756">
    <property type="component" value="Unassembled WGS sequence"/>
</dbReference>
<evidence type="ECO:0000313" key="2">
    <source>
        <dbReference type="EMBL" id="CAH2268724.1"/>
    </source>
</evidence>
<comment type="caution">
    <text evidence="2">The sequence shown here is derived from an EMBL/GenBank/DDBJ whole genome shotgun (WGS) entry which is preliminary data.</text>
</comment>
<proteinExistence type="predicted"/>
<dbReference type="AlphaFoldDB" id="A0A8S4SQZ8"/>
<dbReference type="OrthoDB" id="2016582at2759"/>
<organism evidence="2 3">
    <name type="scientific">Pararge aegeria aegeria</name>
    <dbReference type="NCBI Taxonomy" id="348720"/>
    <lineage>
        <taxon>Eukaryota</taxon>
        <taxon>Metazoa</taxon>
        <taxon>Ecdysozoa</taxon>
        <taxon>Arthropoda</taxon>
        <taxon>Hexapoda</taxon>
        <taxon>Insecta</taxon>
        <taxon>Pterygota</taxon>
        <taxon>Neoptera</taxon>
        <taxon>Endopterygota</taxon>
        <taxon>Lepidoptera</taxon>
        <taxon>Glossata</taxon>
        <taxon>Ditrysia</taxon>
        <taxon>Papilionoidea</taxon>
        <taxon>Nymphalidae</taxon>
        <taxon>Satyrinae</taxon>
        <taxon>Satyrini</taxon>
        <taxon>Parargina</taxon>
        <taxon>Pararge</taxon>
    </lineage>
</organism>
<sequence>MSGAHSSENRWTLGFQGVGMATPHSTINDIIRRSLATAHVPAVLEPTYPPNLGLARSDGKRPDGMTLIPWRLGRFEVEEMRSYIFLVVILKEVLVSDKKNIFNKKGRRGYQGRRKMGGHSRPLRRGSERKKQNASYVLMVFQPRNGANSFGASQFDGRKEMV</sequence>
<accession>A0A8S4SQZ8</accession>
<evidence type="ECO:0000256" key="1">
    <source>
        <dbReference type="SAM" id="MobiDB-lite"/>
    </source>
</evidence>
<reference evidence="2" key="1">
    <citation type="submission" date="2022-03" db="EMBL/GenBank/DDBJ databases">
        <authorList>
            <person name="Lindestad O."/>
        </authorList>
    </citation>
    <scope>NUCLEOTIDE SEQUENCE</scope>
</reference>
<dbReference type="EMBL" id="CAKXAJ010026463">
    <property type="protein sequence ID" value="CAH2268724.1"/>
    <property type="molecule type" value="Genomic_DNA"/>
</dbReference>
<gene>
    <name evidence="2" type="primary">jg24615</name>
    <name evidence="2" type="ORF">PAEG_LOCUS27054</name>
</gene>